<feature type="compositionally biased region" description="Polar residues" evidence="1">
    <location>
        <begin position="81"/>
        <end position="92"/>
    </location>
</feature>
<evidence type="ECO:0000313" key="3">
    <source>
        <dbReference type="Proteomes" id="UP001140560"/>
    </source>
</evidence>
<name>A0A9W9CHG6_9PLEO</name>
<accession>A0A9W9CHG6</accession>
<evidence type="ECO:0000313" key="2">
    <source>
        <dbReference type="EMBL" id="KAJ4362474.1"/>
    </source>
</evidence>
<organism evidence="2 3">
    <name type="scientific">Neocucurbitaria cava</name>
    <dbReference type="NCBI Taxonomy" id="798079"/>
    <lineage>
        <taxon>Eukaryota</taxon>
        <taxon>Fungi</taxon>
        <taxon>Dikarya</taxon>
        <taxon>Ascomycota</taxon>
        <taxon>Pezizomycotina</taxon>
        <taxon>Dothideomycetes</taxon>
        <taxon>Pleosporomycetidae</taxon>
        <taxon>Pleosporales</taxon>
        <taxon>Pleosporineae</taxon>
        <taxon>Cucurbitariaceae</taxon>
        <taxon>Neocucurbitaria</taxon>
    </lineage>
</organism>
<comment type="caution">
    <text evidence="2">The sequence shown here is derived from an EMBL/GenBank/DDBJ whole genome shotgun (WGS) entry which is preliminary data.</text>
</comment>
<sequence>MAPDTAITLVRHDNTSLHIPNDSSKTPNLTISIAELPPTPPEYINHQSPSDHALVLNPAFITQEFDLLRLEAAAYGQLPTTGQVIPNNTPRATSEGTTEGGTTRPELKNSIEFRENVSVSPAFSTHLISSPYNNPGHYLDLSSLPTPSLLFAKALTALKPTRSDYAAAEYTAALNFPAVVAELRSQSEKSGFTWRETSFYVVVFRSRLKEGIDNDWLYKLDYESHREACESGGLLKYWFGKADEERRNLATCFWHSREDAYKGGLGPWHKKARAAGRELYERIVFSTHRFTILDGAEEFRFEDWKE</sequence>
<keyword evidence="3" id="KW-1185">Reference proteome</keyword>
<dbReference type="Proteomes" id="UP001140560">
    <property type="component" value="Unassembled WGS sequence"/>
</dbReference>
<proteinExistence type="predicted"/>
<dbReference type="PANTHER" id="PTHR36986:SF1">
    <property type="entry name" value="UPF0643 PROTEIN PB2B2.08"/>
    <property type="match status" value="1"/>
</dbReference>
<dbReference type="EMBL" id="JAPEUY010000021">
    <property type="protein sequence ID" value="KAJ4362474.1"/>
    <property type="molecule type" value="Genomic_DNA"/>
</dbReference>
<feature type="region of interest" description="Disordered" evidence="1">
    <location>
        <begin position="81"/>
        <end position="106"/>
    </location>
</feature>
<protein>
    <submittedName>
        <fullName evidence="2">Uncharacterized protein</fullName>
    </submittedName>
</protein>
<reference evidence="2" key="1">
    <citation type="submission" date="2022-10" db="EMBL/GenBank/DDBJ databases">
        <title>Tapping the CABI collections for fungal endophytes: first genome assemblies for Collariella, Neodidymelliopsis, Ascochyta clinopodiicola, Didymella pomorum, Didymosphaeria variabile, Neocosmospora piperis and Neocucurbitaria cava.</title>
        <authorList>
            <person name="Hill R."/>
        </authorList>
    </citation>
    <scope>NUCLEOTIDE SEQUENCE</scope>
    <source>
        <strain evidence="2">IMI 356814</strain>
    </source>
</reference>
<gene>
    <name evidence="2" type="ORF">N0V83_010567</name>
</gene>
<dbReference type="AlphaFoldDB" id="A0A9W9CHG6"/>
<evidence type="ECO:0000256" key="1">
    <source>
        <dbReference type="SAM" id="MobiDB-lite"/>
    </source>
</evidence>
<feature type="compositionally biased region" description="Low complexity" evidence="1">
    <location>
        <begin position="93"/>
        <end position="103"/>
    </location>
</feature>
<dbReference type="PANTHER" id="PTHR36986">
    <property type="entry name" value="UPF0643 PROTEIN PB2B2.08"/>
    <property type="match status" value="1"/>
</dbReference>
<dbReference type="OrthoDB" id="2140489at2759"/>